<dbReference type="EMBL" id="JACBZO010000001">
    <property type="protein sequence ID" value="NYI40268.1"/>
    <property type="molecule type" value="Genomic_DNA"/>
</dbReference>
<sequence>MLELPMDFEDGIFIAHWTSVYEEEEEEEGEDEDEGHVVAGALFPSCRSWAEAPVALMPTMRKPIATIAAAFTLRALVLIIGCRSSATVWALGEPFPDNTRVV</sequence>
<proteinExistence type="predicted"/>
<protein>
    <submittedName>
        <fullName evidence="1">Uncharacterized protein</fullName>
    </submittedName>
</protein>
<dbReference type="AlphaFoldDB" id="A0A7Y9Z9R3"/>
<comment type="caution">
    <text evidence="1">The sequence shown here is derived from an EMBL/GenBank/DDBJ whole genome shotgun (WGS) entry which is preliminary data.</text>
</comment>
<reference evidence="1 2" key="1">
    <citation type="submission" date="2020-07" db="EMBL/GenBank/DDBJ databases">
        <title>Sequencing the genomes of 1000 actinobacteria strains.</title>
        <authorList>
            <person name="Klenk H.-P."/>
        </authorList>
    </citation>
    <scope>NUCLEOTIDE SEQUENCE [LARGE SCALE GENOMIC DNA]</scope>
    <source>
        <strain evidence="1 2">DSM 19970</strain>
    </source>
</reference>
<keyword evidence="2" id="KW-1185">Reference proteome</keyword>
<accession>A0A7Y9Z9R3</accession>
<evidence type="ECO:0000313" key="2">
    <source>
        <dbReference type="Proteomes" id="UP000547973"/>
    </source>
</evidence>
<gene>
    <name evidence="1" type="ORF">BKA03_000387</name>
</gene>
<dbReference type="Proteomes" id="UP000547973">
    <property type="component" value="Unassembled WGS sequence"/>
</dbReference>
<dbReference type="RefSeq" id="WP_062074754.1">
    <property type="nucleotide sequence ID" value="NZ_JACBZO010000001.1"/>
</dbReference>
<evidence type="ECO:0000313" key="1">
    <source>
        <dbReference type="EMBL" id="NYI40268.1"/>
    </source>
</evidence>
<organism evidence="1 2">
    <name type="scientific">Demequina lutea</name>
    <dbReference type="NCBI Taxonomy" id="431489"/>
    <lineage>
        <taxon>Bacteria</taxon>
        <taxon>Bacillati</taxon>
        <taxon>Actinomycetota</taxon>
        <taxon>Actinomycetes</taxon>
        <taxon>Micrococcales</taxon>
        <taxon>Demequinaceae</taxon>
        <taxon>Demequina</taxon>
    </lineage>
</organism>
<name>A0A7Y9Z9R3_9MICO</name>